<proteinExistence type="predicted"/>
<dbReference type="CDD" id="cd00085">
    <property type="entry name" value="HNHc"/>
    <property type="match status" value="1"/>
</dbReference>
<dbReference type="SMART" id="SM00507">
    <property type="entry name" value="HNHc"/>
    <property type="match status" value="1"/>
</dbReference>
<evidence type="ECO:0000259" key="1">
    <source>
        <dbReference type="SMART" id="SM00507"/>
    </source>
</evidence>
<reference evidence="2" key="1">
    <citation type="journal article" date="2015" name="Nature">
        <title>Complex archaea that bridge the gap between prokaryotes and eukaryotes.</title>
        <authorList>
            <person name="Spang A."/>
            <person name="Saw J.H."/>
            <person name="Jorgensen S.L."/>
            <person name="Zaremba-Niedzwiedzka K."/>
            <person name="Martijn J."/>
            <person name="Lind A.E."/>
            <person name="van Eijk R."/>
            <person name="Schleper C."/>
            <person name="Guy L."/>
            <person name="Ettema T.J."/>
        </authorList>
    </citation>
    <scope>NUCLEOTIDE SEQUENCE</scope>
</reference>
<dbReference type="GO" id="GO:0003676">
    <property type="term" value="F:nucleic acid binding"/>
    <property type="evidence" value="ECO:0007669"/>
    <property type="project" value="InterPro"/>
</dbReference>
<dbReference type="Pfam" id="PF01844">
    <property type="entry name" value="HNH"/>
    <property type="match status" value="1"/>
</dbReference>
<feature type="domain" description="HNH nuclease" evidence="1">
    <location>
        <begin position="132"/>
        <end position="184"/>
    </location>
</feature>
<protein>
    <recommendedName>
        <fullName evidence="1">HNH nuclease domain-containing protein</fullName>
    </recommendedName>
</protein>
<dbReference type="GO" id="GO:0008270">
    <property type="term" value="F:zinc ion binding"/>
    <property type="evidence" value="ECO:0007669"/>
    <property type="project" value="InterPro"/>
</dbReference>
<sequence>MPKIPKLKKKRKKCRYVGWKKDAVTSTTRELCAVVSEHWDGNGIKKSGIPSAVEELLAPISKIVLGRLYTLEDVRNHIRETQDGREFSLNALLQRGDKLKRNNEYGPFRNYVLSAYLKVIGGPVREDFTQDMIDERLEIAGGRCEYRGCDLKITGYVADHYIPVKRGGRGSRDNIRIACPRCNREKFEMDPEEFILKIQKDWSRARKI</sequence>
<name>A0A0F9VAM7_9ZZZZ</name>
<dbReference type="EMBL" id="LAZR01000400">
    <property type="protein sequence ID" value="KKN70616.1"/>
    <property type="molecule type" value="Genomic_DNA"/>
</dbReference>
<dbReference type="Gene3D" id="1.10.30.50">
    <property type="match status" value="1"/>
</dbReference>
<dbReference type="InterPro" id="IPR002711">
    <property type="entry name" value="HNH"/>
</dbReference>
<dbReference type="AlphaFoldDB" id="A0A0F9VAM7"/>
<dbReference type="GO" id="GO:0004519">
    <property type="term" value="F:endonuclease activity"/>
    <property type="evidence" value="ECO:0007669"/>
    <property type="project" value="InterPro"/>
</dbReference>
<gene>
    <name evidence="2" type="ORF">LCGC14_0428890</name>
</gene>
<evidence type="ECO:0000313" key="2">
    <source>
        <dbReference type="EMBL" id="KKN70616.1"/>
    </source>
</evidence>
<comment type="caution">
    <text evidence="2">The sequence shown here is derived from an EMBL/GenBank/DDBJ whole genome shotgun (WGS) entry which is preliminary data.</text>
</comment>
<dbReference type="InterPro" id="IPR003615">
    <property type="entry name" value="HNH_nuc"/>
</dbReference>
<organism evidence="2">
    <name type="scientific">marine sediment metagenome</name>
    <dbReference type="NCBI Taxonomy" id="412755"/>
    <lineage>
        <taxon>unclassified sequences</taxon>
        <taxon>metagenomes</taxon>
        <taxon>ecological metagenomes</taxon>
    </lineage>
</organism>
<accession>A0A0F9VAM7</accession>